<gene>
    <name evidence="18" type="ORF">DPX16_3594</name>
</gene>
<evidence type="ECO:0000259" key="17">
    <source>
        <dbReference type="SMART" id="SM00918"/>
    </source>
</evidence>
<dbReference type="SUPFAM" id="SSF53850">
    <property type="entry name" value="Periplasmic binding protein-like II"/>
    <property type="match status" value="1"/>
</dbReference>
<evidence type="ECO:0000256" key="7">
    <source>
        <dbReference type="ARBA" id="ARBA00023065"/>
    </source>
</evidence>
<keyword evidence="1" id="KW-0813">Transport</keyword>
<keyword evidence="2" id="KW-1003">Cell membrane</keyword>
<dbReference type="OrthoDB" id="5984008at2759"/>
<dbReference type="SMART" id="SM00079">
    <property type="entry name" value="PBPe"/>
    <property type="match status" value="1"/>
</dbReference>
<keyword evidence="8 15" id="KW-0472">Membrane</keyword>
<evidence type="ECO:0000256" key="6">
    <source>
        <dbReference type="ARBA" id="ARBA00023018"/>
    </source>
</evidence>
<feature type="domain" description="Ionotropic glutamate receptor C-terminal" evidence="16">
    <location>
        <begin position="1"/>
        <end position="228"/>
    </location>
</feature>
<evidence type="ECO:0000256" key="2">
    <source>
        <dbReference type="ARBA" id="ARBA00022475"/>
    </source>
</evidence>
<evidence type="ECO:0000256" key="10">
    <source>
        <dbReference type="ARBA" id="ARBA00023180"/>
    </source>
</evidence>
<evidence type="ECO:0000256" key="12">
    <source>
        <dbReference type="ARBA" id="ARBA00023286"/>
    </source>
</evidence>
<dbReference type="GO" id="GO:0007166">
    <property type="term" value="P:cell surface receptor signaling pathway"/>
    <property type="evidence" value="ECO:0007669"/>
    <property type="project" value="UniProtKB-ARBA"/>
</dbReference>
<feature type="domain" description="Ionotropic glutamate receptor L-glutamate and glycine-binding" evidence="17">
    <location>
        <begin position="1"/>
        <end position="63"/>
    </location>
</feature>
<dbReference type="InterPro" id="IPR015683">
    <property type="entry name" value="Ionotropic_Glu_rcpt"/>
</dbReference>
<proteinExistence type="predicted"/>
<evidence type="ECO:0000259" key="16">
    <source>
        <dbReference type="SMART" id="SM00079"/>
    </source>
</evidence>
<feature type="transmembrane region" description="Helical" evidence="15">
    <location>
        <begin position="115"/>
        <end position="137"/>
    </location>
</feature>
<keyword evidence="5 15" id="KW-1133">Transmembrane helix</keyword>
<protein>
    <submittedName>
        <fullName evidence="18">Glutamate receptor 4</fullName>
    </submittedName>
</protein>
<dbReference type="FunFam" id="3.40.190.10:FF:000001">
    <property type="entry name" value="Glutamate receptor ionotropic, kainate 2"/>
    <property type="match status" value="1"/>
</dbReference>
<evidence type="ECO:0000256" key="5">
    <source>
        <dbReference type="ARBA" id="ARBA00022989"/>
    </source>
</evidence>
<sequence length="315" mass="35903">MLKKNWEMYEGNDQFEGYCVDLASEIAKHIGIKYKISIVPDGKYGARDPETKIWNGMVGELVYGKAEIAVAPLTITLVREEVIDFSKPFMSLGISIMIKKPQKSKPGVFSFLDPLAYEIWMCIVFAYIGVSVVLFLVSRFSPYEWHTEEPEEGSDGPPSDQPPNEFGIFNSLWFSLGAFMQQGCDFTPSRIDFRVALPESTARRQKKSYFIRVVNVSSRSELNVMMKSSKHKQIHEKVAKAFINRRIVSREIVTPVWLSTSLDNCSELACRFSSTLLIRRRSCRGVNFRGRPGRLCEMVVVPSFYNFCTTFATVF</sequence>
<keyword evidence="12" id="KW-1071">Ligand-gated ion channel</keyword>
<dbReference type="SMART" id="SM00918">
    <property type="entry name" value="Lig_chan-Glu_bd"/>
    <property type="match status" value="1"/>
</dbReference>
<dbReference type="EMBL" id="RJVU01063374">
    <property type="protein sequence ID" value="ROJ25429.1"/>
    <property type="molecule type" value="Genomic_DNA"/>
</dbReference>
<keyword evidence="6" id="KW-0770">Synapse</keyword>
<keyword evidence="7" id="KW-0406">Ion transport</keyword>
<keyword evidence="4" id="KW-0732">Signal</keyword>
<dbReference type="InterPro" id="IPR001320">
    <property type="entry name" value="Iontro_rcpt_C"/>
</dbReference>
<evidence type="ECO:0000256" key="4">
    <source>
        <dbReference type="ARBA" id="ARBA00022729"/>
    </source>
</evidence>
<dbReference type="PANTHER" id="PTHR18966">
    <property type="entry name" value="IONOTROPIC GLUTAMATE RECEPTOR"/>
    <property type="match status" value="1"/>
</dbReference>
<keyword evidence="10" id="KW-0325">Glycoprotein</keyword>
<dbReference type="InterPro" id="IPR019594">
    <property type="entry name" value="Glu/Gly-bd"/>
</dbReference>
<keyword evidence="19" id="KW-1185">Reference proteome</keyword>
<evidence type="ECO:0000256" key="9">
    <source>
        <dbReference type="ARBA" id="ARBA00023170"/>
    </source>
</evidence>
<dbReference type="Gene3D" id="1.10.287.70">
    <property type="match status" value="1"/>
</dbReference>
<evidence type="ECO:0000313" key="19">
    <source>
        <dbReference type="Proteomes" id="UP000281406"/>
    </source>
</evidence>
<organism evidence="18 19">
    <name type="scientific">Anabarilius grahami</name>
    <name type="common">Kanglang fish</name>
    <name type="synonym">Barilius grahami</name>
    <dbReference type="NCBI Taxonomy" id="495550"/>
    <lineage>
        <taxon>Eukaryota</taxon>
        <taxon>Metazoa</taxon>
        <taxon>Chordata</taxon>
        <taxon>Craniata</taxon>
        <taxon>Vertebrata</taxon>
        <taxon>Euteleostomi</taxon>
        <taxon>Actinopterygii</taxon>
        <taxon>Neopterygii</taxon>
        <taxon>Teleostei</taxon>
        <taxon>Ostariophysi</taxon>
        <taxon>Cypriniformes</taxon>
        <taxon>Xenocyprididae</taxon>
        <taxon>Xenocypridinae</taxon>
        <taxon>Xenocypridinae incertae sedis</taxon>
        <taxon>Anabarilius</taxon>
    </lineage>
</organism>
<dbReference type="Proteomes" id="UP000281406">
    <property type="component" value="Unassembled WGS sequence"/>
</dbReference>
<keyword evidence="3 15" id="KW-0812">Transmembrane</keyword>
<evidence type="ECO:0000256" key="8">
    <source>
        <dbReference type="ARBA" id="ARBA00023136"/>
    </source>
</evidence>
<dbReference type="AlphaFoldDB" id="A0A3N0XR24"/>
<dbReference type="Gene3D" id="3.40.190.10">
    <property type="entry name" value="Periplasmic binding protein-like II"/>
    <property type="match status" value="1"/>
</dbReference>
<evidence type="ECO:0000256" key="14">
    <source>
        <dbReference type="ARBA" id="ARBA00034104"/>
    </source>
</evidence>
<comment type="caution">
    <text evidence="18">The sequence shown here is derived from an EMBL/GenBank/DDBJ whole genome shotgun (WGS) entry which is preliminary data.</text>
</comment>
<keyword evidence="13" id="KW-0407">Ion channel</keyword>
<accession>A0A3N0XR24</accession>
<keyword evidence="9 18" id="KW-0675">Receptor</keyword>
<comment type="subcellular location">
    <subcellularLocation>
        <location evidence="14">Postsynaptic cell membrane</location>
        <topology evidence="14">Multi-pass membrane protein</topology>
    </subcellularLocation>
</comment>
<dbReference type="GO" id="GO:0022824">
    <property type="term" value="F:transmitter-gated monoatomic ion channel activity"/>
    <property type="evidence" value="ECO:0007669"/>
    <property type="project" value="UniProtKB-ARBA"/>
</dbReference>
<evidence type="ECO:0000256" key="3">
    <source>
        <dbReference type="ARBA" id="ARBA00022692"/>
    </source>
</evidence>
<evidence type="ECO:0000256" key="15">
    <source>
        <dbReference type="SAM" id="Phobius"/>
    </source>
</evidence>
<dbReference type="GO" id="GO:0045211">
    <property type="term" value="C:postsynaptic membrane"/>
    <property type="evidence" value="ECO:0007669"/>
    <property type="project" value="UniProtKB-SubCell"/>
</dbReference>
<reference evidence="18 19" key="1">
    <citation type="submission" date="2018-10" db="EMBL/GenBank/DDBJ databases">
        <title>Genome assembly for a Yunnan-Guizhou Plateau 3E fish, Anabarilius grahami (Regan), and its evolutionary and genetic applications.</title>
        <authorList>
            <person name="Jiang W."/>
        </authorList>
    </citation>
    <scope>NUCLEOTIDE SEQUENCE [LARGE SCALE GENOMIC DNA]</scope>
    <source>
        <strain evidence="18">AG-KIZ</strain>
        <tissue evidence="18">Muscle</tissue>
    </source>
</reference>
<evidence type="ECO:0000313" key="18">
    <source>
        <dbReference type="EMBL" id="ROJ25429.1"/>
    </source>
</evidence>
<dbReference type="Pfam" id="PF10613">
    <property type="entry name" value="Lig_chan-Glu_bd"/>
    <property type="match status" value="1"/>
</dbReference>
<evidence type="ECO:0000256" key="13">
    <source>
        <dbReference type="ARBA" id="ARBA00023303"/>
    </source>
</evidence>
<dbReference type="Pfam" id="PF00060">
    <property type="entry name" value="Lig_chan"/>
    <property type="match status" value="1"/>
</dbReference>
<evidence type="ECO:0000256" key="1">
    <source>
        <dbReference type="ARBA" id="ARBA00022448"/>
    </source>
</evidence>
<keyword evidence="11" id="KW-0628">Postsynaptic cell membrane</keyword>
<evidence type="ECO:0000256" key="11">
    <source>
        <dbReference type="ARBA" id="ARBA00023257"/>
    </source>
</evidence>
<name>A0A3N0XR24_ANAGA</name>